<dbReference type="eggNOG" id="COG0745">
    <property type="taxonomic scope" value="Bacteria"/>
</dbReference>
<dbReference type="SUPFAM" id="SSF52172">
    <property type="entry name" value="CheY-like"/>
    <property type="match status" value="1"/>
</dbReference>
<protein>
    <recommendedName>
        <fullName evidence="11">Heme response regulator HssR</fullName>
    </recommendedName>
</protein>
<evidence type="ECO:0000259" key="15">
    <source>
        <dbReference type="PROSITE" id="PS51755"/>
    </source>
</evidence>
<dbReference type="PROSITE" id="PS50110">
    <property type="entry name" value="RESPONSE_REGULATORY"/>
    <property type="match status" value="1"/>
</dbReference>
<dbReference type="PANTHER" id="PTHR48111:SF49">
    <property type="entry name" value="HEME RESPONSE REGULATOR HSSR"/>
    <property type="match status" value="1"/>
</dbReference>
<dbReference type="InterPro" id="IPR011006">
    <property type="entry name" value="CheY-like_superfamily"/>
</dbReference>
<evidence type="ECO:0000256" key="8">
    <source>
        <dbReference type="ARBA" id="ARBA00023159"/>
    </source>
</evidence>
<dbReference type="FunFam" id="3.40.50.2300:FF:000001">
    <property type="entry name" value="DNA-binding response regulator PhoB"/>
    <property type="match status" value="1"/>
</dbReference>
<name>M7NGD1_9BACL</name>
<feature type="DNA-binding region" description="OmpR/PhoB-type" evidence="13">
    <location>
        <begin position="151"/>
        <end position="249"/>
    </location>
</feature>
<evidence type="ECO:0000256" key="10">
    <source>
        <dbReference type="ARBA" id="ARBA00037471"/>
    </source>
</evidence>
<organism evidence="16 17">
    <name type="scientific">Bhargavaea cecembensis DSE10</name>
    <dbReference type="NCBI Taxonomy" id="1235279"/>
    <lineage>
        <taxon>Bacteria</taxon>
        <taxon>Bacillati</taxon>
        <taxon>Bacillota</taxon>
        <taxon>Bacilli</taxon>
        <taxon>Bacillales</taxon>
        <taxon>Caryophanaceae</taxon>
        <taxon>Bhargavaea</taxon>
    </lineage>
</organism>
<evidence type="ECO:0000256" key="12">
    <source>
        <dbReference type="PROSITE-ProRule" id="PRU00169"/>
    </source>
</evidence>
<dbReference type="InterPro" id="IPR001789">
    <property type="entry name" value="Sig_transdc_resp-reg_receiver"/>
</dbReference>
<comment type="function">
    <text evidence="10">Member of the two-component regulatory system HssS/HssR involved in intracellular heme homeostasis and tempering of staphylococcal virulence. Phosphorylated HssR binds to a direct repeat sequence within hrtAB promoter and activates the expression of hrtAB, an efflux pump, in response to extracellular heme, hemin, hemoglobin or blood.</text>
</comment>
<dbReference type="EMBL" id="AOFT01000008">
    <property type="protein sequence ID" value="EMR06272.1"/>
    <property type="molecule type" value="Genomic_DNA"/>
</dbReference>
<keyword evidence="8" id="KW-0010">Activator</keyword>
<evidence type="ECO:0000256" key="13">
    <source>
        <dbReference type="PROSITE-ProRule" id="PRU01091"/>
    </source>
</evidence>
<dbReference type="InterPro" id="IPR036388">
    <property type="entry name" value="WH-like_DNA-bd_sf"/>
</dbReference>
<evidence type="ECO:0000256" key="6">
    <source>
        <dbReference type="ARBA" id="ARBA00023026"/>
    </source>
</evidence>
<keyword evidence="6" id="KW-0843">Virulence</keyword>
<evidence type="ECO:0000256" key="5">
    <source>
        <dbReference type="ARBA" id="ARBA00023015"/>
    </source>
</evidence>
<dbReference type="FunFam" id="1.10.10.10:FF:000018">
    <property type="entry name" value="DNA-binding response regulator ResD"/>
    <property type="match status" value="1"/>
</dbReference>
<dbReference type="SMART" id="SM00862">
    <property type="entry name" value="Trans_reg_C"/>
    <property type="match status" value="1"/>
</dbReference>
<comment type="subcellular location">
    <subcellularLocation>
        <location evidence="1">Cytoplasm</location>
    </subcellularLocation>
</comment>
<dbReference type="GO" id="GO:0006355">
    <property type="term" value="P:regulation of DNA-templated transcription"/>
    <property type="evidence" value="ECO:0007669"/>
    <property type="project" value="InterPro"/>
</dbReference>
<dbReference type="PANTHER" id="PTHR48111">
    <property type="entry name" value="REGULATOR OF RPOS"/>
    <property type="match status" value="1"/>
</dbReference>
<feature type="domain" description="Response regulatory" evidence="14">
    <location>
        <begin position="30"/>
        <end position="143"/>
    </location>
</feature>
<accession>M7NGD1</accession>
<evidence type="ECO:0000259" key="14">
    <source>
        <dbReference type="PROSITE" id="PS50110"/>
    </source>
</evidence>
<keyword evidence="3 12" id="KW-0597">Phosphoprotein</keyword>
<evidence type="ECO:0000313" key="17">
    <source>
        <dbReference type="Proteomes" id="UP000011919"/>
    </source>
</evidence>
<dbReference type="STRING" id="1235279.C772_01917"/>
<dbReference type="SMART" id="SM00448">
    <property type="entry name" value="REC"/>
    <property type="match status" value="1"/>
</dbReference>
<feature type="modified residue" description="4-aspartylphosphate" evidence="12">
    <location>
        <position position="79"/>
    </location>
</feature>
<keyword evidence="9" id="KW-0804">Transcription</keyword>
<dbReference type="PATRIC" id="fig|1235279.3.peg.1919"/>
<sequence length="251" mass="28129">MDRQIRAPFPLVRLSAVLHNGLRKEGMNVKILVVDDDPGIRELVRIALQEAGYGVIAAGDAIGALSLLDAESPDLAIVDVMMPGMDGFALTRELKSFRDMPVLLLTAKGALEDKERGFRAGSDDYVVKPFEPKELLFRVDAILRRYRKAEEAPILAGPLEIDRQSYEVSCGNRTLLLPLKEFELLALLASRPNVVLERERLLERVWGLDYEGDDRTLSVHIKRIRNRLEGLTDRVSIATVRGVGYKMVIRP</sequence>
<dbReference type="GO" id="GO:0032993">
    <property type="term" value="C:protein-DNA complex"/>
    <property type="evidence" value="ECO:0007669"/>
    <property type="project" value="TreeGrafter"/>
</dbReference>
<dbReference type="Gene3D" id="1.10.10.10">
    <property type="entry name" value="Winged helix-like DNA-binding domain superfamily/Winged helix DNA-binding domain"/>
    <property type="match status" value="1"/>
</dbReference>
<evidence type="ECO:0000256" key="4">
    <source>
        <dbReference type="ARBA" id="ARBA00023012"/>
    </source>
</evidence>
<dbReference type="GO" id="GO:0000156">
    <property type="term" value="F:phosphorelay response regulator activity"/>
    <property type="evidence" value="ECO:0007669"/>
    <property type="project" value="TreeGrafter"/>
</dbReference>
<evidence type="ECO:0000256" key="11">
    <source>
        <dbReference type="ARBA" id="ARBA00039976"/>
    </source>
</evidence>
<keyword evidence="2" id="KW-0963">Cytoplasm</keyword>
<reference evidence="16 17" key="1">
    <citation type="journal article" date="2013" name="Genome Announc.">
        <title>Draft Genome Sequence of Bhargavaea cecembensis Strain DSE10T, Isolated from a Deep-Sea Sediment Sample Collected at a Depth of 5,904 m from the Chagos-Laccadive Ridge System in the Indian Ocean.</title>
        <authorList>
            <person name="Shivaji S."/>
            <person name="Ara S."/>
            <person name="Begum Z."/>
            <person name="Ruth M."/>
            <person name="Singh A."/>
            <person name="Kumar Pinnaka A."/>
        </authorList>
    </citation>
    <scope>NUCLEOTIDE SEQUENCE [LARGE SCALE GENOMIC DNA]</scope>
    <source>
        <strain evidence="16 17">DSE10</strain>
    </source>
</reference>
<dbReference type="Pfam" id="PF00486">
    <property type="entry name" value="Trans_reg_C"/>
    <property type="match status" value="1"/>
</dbReference>
<dbReference type="AlphaFoldDB" id="M7NGD1"/>
<dbReference type="GO" id="GO:0005829">
    <property type="term" value="C:cytosol"/>
    <property type="evidence" value="ECO:0007669"/>
    <property type="project" value="TreeGrafter"/>
</dbReference>
<evidence type="ECO:0000256" key="9">
    <source>
        <dbReference type="ARBA" id="ARBA00023163"/>
    </source>
</evidence>
<dbReference type="PROSITE" id="PS51755">
    <property type="entry name" value="OMPR_PHOB"/>
    <property type="match status" value="1"/>
</dbReference>
<feature type="domain" description="OmpR/PhoB-type" evidence="15">
    <location>
        <begin position="151"/>
        <end position="249"/>
    </location>
</feature>
<gene>
    <name evidence="16" type="primary">hssR</name>
    <name evidence="16" type="ORF">C772_01917</name>
</gene>
<keyword evidence="7 13" id="KW-0238">DNA-binding</keyword>
<evidence type="ECO:0000256" key="2">
    <source>
        <dbReference type="ARBA" id="ARBA00022490"/>
    </source>
</evidence>
<evidence type="ECO:0000256" key="3">
    <source>
        <dbReference type="ARBA" id="ARBA00022553"/>
    </source>
</evidence>
<evidence type="ECO:0000256" key="7">
    <source>
        <dbReference type="ARBA" id="ARBA00023125"/>
    </source>
</evidence>
<dbReference type="InterPro" id="IPR039420">
    <property type="entry name" value="WalR-like"/>
</dbReference>
<keyword evidence="5" id="KW-0805">Transcription regulation</keyword>
<dbReference type="Pfam" id="PF00072">
    <property type="entry name" value="Response_reg"/>
    <property type="match status" value="1"/>
</dbReference>
<dbReference type="Proteomes" id="UP000011919">
    <property type="component" value="Unassembled WGS sequence"/>
</dbReference>
<dbReference type="GO" id="GO:0000976">
    <property type="term" value="F:transcription cis-regulatory region binding"/>
    <property type="evidence" value="ECO:0007669"/>
    <property type="project" value="TreeGrafter"/>
</dbReference>
<dbReference type="Gene3D" id="3.40.50.2300">
    <property type="match status" value="1"/>
</dbReference>
<dbReference type="CDD" id="cd17574">
    <property type="entry name" value="REC_OmpR"/>
    <property type="match status" value="1"/>
</dbReference>
<evidence type="ECO:0000313" key="16">
    <source>
        <dbReference type="EMBL" id="EMR06272.1"/>
    </source>
</evidence>
<comment type="caution">
    <text evidence="16">The sequence shown here is derived from an EMBL/GenBank/DDBJ whole genome shotgun (WGS) entry which is preliminary data.</text>
</comment>
<proteinExistence type="predicted"/>
<dbReference type="InterPro" id="IPR001867">
    <property type="entry name" value="OmpR/PhoB-type_DNA-bd"/>
</dbReference>
<dbReference type="CDD" id="cd00383">
    <property type="entry name" value="trans_reg_C"/>
    <property type="match status" value="1"/>
</dbReference>
<keyword evidence="4" id="KW-0902">Two-component regulatory system</keyword>
<keyword evidence="17" id="KW-1185">Reference proteome</keyword>
<evidence type="ECO:0000256" key="1">
    <source>
        <dbReference type="ARBA" id="ARBA00004496"/>
    </source>
</evidence>